<proteinExistence type="predicted"/>
<sequence length="74" mass="8332">MSYAADSRFVLFATTRDFIHAMQAAERIGLPHRVIAVPVHLRADCGMCLHIDAAEQERLEIVLRQIPIAYEIGL</sequence>
<dbReference type="Pfam" id="PF11823">
    <property type="entry name" value="Se_S_carrier"/>
    <property type="match status" value="1"/>
</dbReference>
<reference evidence="2 3" key="1">
    <citation type="submission" date="2018-04" db="EMBL/GenBank/DDBJ databases">
        <title>Genomic Encyclopedia of Type Strains, Phase IV (KMG-IV): sequencing the most valuable type-strain genomes for metagenomic binning, comparative biology and taxonomic classification.</title>
        <authorList>
            <person name="Goeker M."/>
        </authorList>
    </citation>
    <scope>NUCLEOTIDE SEQUENCE [LARGE SCALE GENOMIC DNA]</scope>
    <source>
        <strain evidence="2 3">DSM 28520</strain>
    </source>
</reference>
<evidence type="ECO:0000313" key="3">
    <source>
        <dbReference type="Proteomes" id="UP000245462"/>
    </source>
</evidence>
<dbReference type="EMBL" id="QEKY01000001">
    <property type="protein sequence ID" value="PVZ15180.1"/>
    <property type="molecule type" value="Genomic_DNA"/>
</dbReference>
<protein>
    <submittedName>
        <fullName evidence="2">Uncharacterized protein DUF3343</fullName>
    </submittedName>
</protein>
<evidence type="ECO:0000259" key="1">
    <source>
        <dbReference type="Pfam" id="PF11823"/>
    </source>
</evidence>
<name>A0A2U1FSZ4_9PORP</name>
<dbReference type="GeneID" id="94549814"/>
<accession>A0A2U1FSZ4</accession>
<comment type="caution">
    <text evidence="2">The sequence shown here is derived from an EMBL/GenBank/DDBJ whole genome shotgun (WGS) entry which is preliminary data.</text>
</comment>
<dbReference type="InterPro" id="IPR021778">
    <property type="entry name" value="Se/S_carrier-like"/>
</dbReference>
<dbReference type="RefSeq" id="WP_116678365.1">
    <property type="nucleotide sequence ID" value="NZ_QEKY01000001.1"/>
</dbReference>
<keyword evidence="3" id="KW-1185">Reference proteome</keyword>
<organism evidence="2 3">
    <name type="scientific">Porphyromonas loveana</name>
    <dbReference type="NCBI Taxonomy" id="1884669"/>
    <lineage>
        <taxon>Bacteria</taxon>
        <taxon>Pseudomonadati</taxon>
        <taxon>Bacteroidota</taxon>
        <taxon>Bacteroidia</taxon>
        <taxon>Bacteroidales</taxon>
        <taxon>Porphyromonadaceae</taxon>
        <taxon>Porphyromonas</taxon>
    </lineage>
</organism>
<evidence type="ECO:0000313" key="2">
    <source>
        <dbReference type="EMBL" id="PVZ15180.1"/>
    </source>
</evidence>
<dbReference type="Proteomes" id="UP000245462">
    <property type="component" value="Unassembled WGS sequence"/>
</dbReference>
<dbReference type="AlphaFoldDB" id="A0A2U1FSZ4"/>
<feature type="domain" description="Putative Se/S carrier protein-like" evidence="1">
    <location>
        <begin position="9"/>
        <end position="71"/>
    </location>
</feature>
<dbReference type="OrthoDB" id="3192849at2"/>
<gene>
    <name evidence="2" type="ORF">C7382_101111</name>
</gene>